<dbReference type="Proteomes" id="UP001285908">
    <property type="component" value="Unassembled WGS sequence"/>
</dbReference>
<dbReference type="GeneID" id="87876054"/>
<protein>
    <submittedName>
        <fullName evidence="1">Uncharacterized protein</fullName>
    </submittedName>
</protein>
<sequence>MVSNSLIIANLDELGIEPRTFRIQDLSHAQKHAKRTLYQLSHTPLILLLEVGDVWRAYDGNSGTCRMPMCNGHEEEPGKTDDEKTDLPKRHQWACQFHGMSQRQVSLGRSTKRRTSDRWTLEAARTGELFRYGDADTAGTVDLTTLLETPSFSRRCGSNEIKCFTLAMCASWANNLSRAWYVHLGHGAAASLKRRRASAEWVSDSAGTKSYRPFLCFRS</sequence>
<dbReference type="EMBL" id="JAULSX010000009">
    <property type="protein sequence ID" value="KAK3486002.1"/>
    <property type="molecule type" value="Genomic_DNA"/>
</dbReference>
<reference evidence="1 2" key="1">
    <citation type="journal article" date="2023" name="Mol. Phylogenet. Evol.">
        <title>Genome-scale phylogeny and comparative genomics of the fungal order Sordariales.</title>
        <authorList>
            <person name="Hensen N."/>
            <person name="Bonometti L."/>
            <person name="Westerberg I."/>
            <person name="Brannstrom I.O."/>
            <person name="Guillou S."/>
            <person name="Cros-Aarteil S."/>
            <person name="Calhoun S."/>
            <person name="Haridas S."/>
            <person name="Kuo A."/>
            <person name="Mondo S."/>
            <person name="Pangilinan J."/>
            <person name="Riley R."/>
            <person name="LaButti K."/>
            <person name="Andreopoulos B."/>
            <person name="Lipzen A."/>
            <person name="Chen C."/>
            <person name="Yan M."/>
            <person name="Daum C."/>
            <person name="Ng V."/>
            <person name="Clum A."/>
            <person name="Steindorff A."/>
            <person name="Ohm R.A."/>
            <person name="Martin F."/>
            <person name="Silar P."/>
            <person name="Natvig D.O."/>
            <person name="Lalanne C."/>
            <person name="Gautier V."/>
            <person name="Ament-Velasquez S.L."/>
            <person name="Kruys A."/>
            <person name="Hutchinson M.I."/>
            <person name="Powell A.J."/>
            <person name="Barry K."/>
            <person name="Miller A.N."/>
            <person name="Grigoriev I.V."/>
            <person name="Debuchy R."/>
            <person name="Gladieux P."/>
            <person name="Hiltunen Thoren M."/>
            <person name="Johannesson H."/>
        </authorList>
    </citation>
    <scope>NUCLEOTIDE SEQUENCE [LARGE SCALE GENOMIC DNA]</scope>
    <source>
        <strain evidence="1 2">FGSC 10403</strain>
    </source>
</reference>
<evidence type="ECO:0000313" key="2">
    <source>
        <dbReference type="Proteomes" id="UP001285908"/>
    </source>
</evidence>
<comment type="caution">
    <text evidence="1">The sequence shown here is derived from an EMBL/GenBank/DDBJ whole genome shotgun (WGS) entry which is preliminary data.</text>
</comment>
<evidence type="ECO:0000313" key="1">
    <source>
        <dbReference type="EMBL" id="KAK3486002.1"/>
    </source>
</evidence>
<dbReference type="AlphaFoldDB" id="A0AAJ0HZN1"/>
<organism evidence="1 2">
    <name type="scientific">Neurospora hispaniola</name>
    <dbReference type="NCBI Taxonomy" id="588809"/>
    <lineage>
        <taxon>Eukaryota</taxon>
        <taxon>Fungi</taxon>
        <taxon>Dikarya</taxon>
        <taxon>Ascomycota</taxon>
        <taxon>Pezizomycotina</taxon>
        <taxon>Sordariomycetes</taxon>
        <taxon>Sordariomycetidae</taxon>
        <taxon>Sordariales</taxon>
        <taxon>Sordariaceae</taxon>
        <taxon>Neurospora</taxon>
    </lineage>
</organism>
<keyword evidence="2" id="KW-1185">Reference proteome</keyword>
<accession>A0AAJ0HZN1</accession>
<name>A0AAJ0HZN1_9PEZI</name>
<dbReference type="RefSeq" id="XP_062688765.1">
    <property type="nucleotide sequence ID" value="XM_062838432.1"/>
</dbReference>
<proteinExistence type="predicted"/>
<gene>
    <name evidence="1" type="ORF">B0T23DRAFT_399566</name>
</gene>